<accession>A0AAC9FC17</accession>
<dbReference type="SUPFAM" id="SSF51735">
    <property type="entry name" value="NAD(P)-binding Rossmann-fold domains"/>
    <property type="match status" value="1"/>
</dbReference>
<evidence type="ECO:0000256" key="1">
    <source>
        <dbReference type="ARBA" id="ARBA00009353"/>
    </source>
</evidence>
<keyword evidence="7" id="KW-1185">Reference proteome</keyword>
<dbReference type="EMBL" id="CP015970">
    <property type="protein sequence ID" value="AOZ46756.1"/>
    <property type="molecule type" value="Genomic_DNA"/>
</dbReference>
<dbReference type="Pfam" id="PF08338">
    <property type="entry name" value="DUF1731"/>
    <property type="match status" value="1"/>
</dbReference>
<dbReference type="InterPro" id="IPR036291">
    <property type="entry name" value="NAD(P)-bd_dom_sf"/>
</dbReference>
<dbReference type="Gene3D" id="3.40.50.720">
    <property type="entry name" value="NAD(P)-binding Rossmann-like Domain"/>
    <property type="match status" value="1"/>
</dbReference>
<feature type="domain" description="DUF1731" evidence="3">
    <location>
        <begin position="247"/>
        <end position="292"/>
    </location>
</feature>
<proteinExistence type="inferred from homology"/>
<dbReference type="AlphaFoldDB" id="A0AAC9FC17"/>
<dbReference type="Proteomes" id="UP000178666">
    <property type="component" value="Chromosome"/>
</dbReference>
<sequence>MRIAIGGFAGLLGTALVQELRSQGHDVVTLTRHEPIQPSDRRWDLDTLSIAPPFLDDVDAVINLAGEPIAGGRWTEERKYRIVTSRVDTTRIVIRALESSSRCKVFLNGSAVGYYGPRGDEWVGEDDEAGEGFLAEVCQRWETVAAEAPDDVRTVTLRTGQVIAPAGGFLAKQRPLVRLGLGGQMGSGRQYLSWISLRDHVAAMIAALTDDRVRGPVNLVAPEPVPNSDFIDAFASAMHRPHFVRFPTPAAKLVFGSQLVEEALLTGQRVRGNVLKAIGFEFQDATIDAAIATALRQTR</sequence>
<dbReference type="InterPro" id="IPR013549">
    <property type="entry name" value="DUF1731"/>
</dbReference>
<dbReference type="RefSeq" id="WP_062819423.1">
    <property type="nucleotide sequence ID" value="NZ_CP014352.1"/>
</dbReference>
<dbReference type="InterPro" id="IPR010099">
    <property type="entry name" value="SDR39U1"/>
</dbReference>
<organism evidence="4 6">
    <name type="scientific">Acidipropionibacterium acidipropionici</name>
    <dbReference type="NCBI Taxonomy" id="1748"/>
    <lineage>
        <taxon>Bacteria</taxon>
        <taxon>Bacillati</taxon>
        <taxon>Actinomycetota</taxon>
        <taxon>Actinomycetes</taxon>
        <taxon>Propionibacteriales</taxon>
        <taxon>Propionibacteriaceae</taxon>
        <taxon>Acidipropionibacterium</taxon>
    </lineage>
</organism>
<feature type="domain" description="NAD-dependent epimerase/dehydratase" evidence="2">
    <location>
        <begin position="4"/>
        <end position="210"/>
    </location>
</feature>
<dbReference type="NCBIfam" id="TIGR01777">
    <property type="entry name" value="yfcH"/>
    <property type="match status" value="1"/>
</dbReference>
<reference evidence="4 6" key="2">
    <citation type="submission" date="2016-02" db="EMBL/GenBank/DDBJ databases">
        <title>Complete Genome Sequence of Propionibacterium acidipropionici ATCC 55737.</title>
        <authorList>
            <person name="Luna Flores C.H."/>
            <person name="Nielsen L.K."/>
            <person name="Marcellin E."/>
        </authorList>
    </citation>
    <scope>NUCLEOTIDE SEQUENCE [LARGE SCALE GENOMIC DNA]</scope>
    <source>
        <strain evidence="4 6">ATCC 55737</strain>
    </source>
</reference>
<gene>
    <name evidence="5" type="ORF">A8L58_08660</name>
    <name evidence="4" type="ORF">AXH35_07200</name>
</gene>
<evidence type="ECO:0000313" key="4">
    <source>
        <dbReference type="EMBL" id="AMS05276.1"/>
    </source>
</evidence>
<dbReference type="PANTHER" id="PTHR11092:SF0">
    <property type="entry name" value="EPIMERASE FAMILY PROTEIN SDR39U1"/>
    <property type="match status" value="1"/>
</dbReference>
<dbReference type="InterPro" id="IPR001509">
    <property type="entry name" value="Epimerase_deHydtase"/>
</dbReference>
<dbReference type="Pfam" id="PF01370">
    <property type="entry name" value="Epimerase"/>
    <property type="match status" value="1"/>
</dbReference>
<protein>
    <submittedName>
        <fullName evidence="4">Epimerase</fullName>
    </submittedName>
    <submittedName>
        <fullName evidence="5">TIGR01777 family protein</fullName>
    </submittedName>
</protein>
<dbReference type="EMBL" id="CP014352">
    <property type="protein sequence ID" value="AMS05276.1"/>
    <property type="molecule type" value="Genomic_DNA"/>
</dbReference>
<dbReference type="Proteomes" id="UP000075221">
    <property type="component" value="Chromosome"/>
</dbReference>
<comment type="similarity">
    <text evidence="1">Belongs to the NAD(P)-dependent epimerase/dehydratase family. SDR39U1 subfamily.</text>
</comment>
<evidence type="ECO:0000313" key="7">
    <source>
        <dbReference type="Proteomes" id="UP000178666"/>
    </source>
</evidence>
<name>A0AAC9FC17_9ACTN</name>
<evidence type="ECO:0000259" key="3">
    <source>
        <dbReference type="Pfam" id="PF08338"/>
    </source>
</evidence>
<evidence type="ECO:0000259" key="2">
    <source>
        <dbReference type="Pfam" id="PF01370"/>
    </source>
</evidence>
<evidence type="ECO:0000313" key="6">
    <source>
        <dbReference type="Proteomes" id="UP000075221"/>
    </source>
</evidence>
<reference evidence="5 7" key="1">
    <citation type="journal article" date="2016" name="Plant Dis.">
        <title>Improved production of propionic acid using genome shuffling.</title>
        <authorList>
            <person name="Luna-Flores C.H."/>
            <person name="Palfreyman R.W."/>
            <person name="Kromer J.O."/>
            <person name="Nielsen L.K."/>
            <person name="Marcellin E."/>
        </authorList>
    </citation>
    <scope>NUCLEOTIDE SEQUENCE [LARGE SCALE GENOMIC DNA]</scope>
    <source>
        <strain evidence="5 7">F3E8</strain>
    </source>
</reference>
<dbReference type="PANTHER" id="PTHR11092">
    <property type="entry name" value="SUGAR NUCLEOTIDE EPIMERASE RELATED"/>
    <property type="match status" value="1"/>
</dbReference>
<evidence type="ECO:0000313" key="5">
    <source>
        <dbReference type="EMBL" id="AOZ46756.1"/>
    </source>
</evidence>